<sequence length="136" mass="15551">MLGKRPKNAKPSLSIPRKASSPHSIIIITPPNVIIVPRSCLGLFLVIVFLNFHCHFYILLYLFQSFRSVRESRWRRGPFDQVSLEGTVWYAHMTEVTSSHGDPYEDEVDIFLLFNSIPQSNPPALGQRSILCDLPR</sequence>
<keyword evidence="1" id="KW-1133">Transmembrane helix</keyword>
<name>A0A5N6XXP6_9EURO</name>
<reference evidence="2" key="1">
    <citation type="submission" date="2019-04" db="EMBL/GenBank/DDBJ databases">
        <title>Friends and foes A comparative genomics study of 23 Aspergillus species from section Flavi.</title>
        <authorList>
            <consortium name="DOE Joint Genome Institute"/>
            <person name="Kjaerbolling I."/>
            <person name="Vesth T."/>
            <person name="Frisvad J.C."/>
            <person name="Nybo J.L."/>
            <person name="Theobald S."/>
            <person name="Kildgaard S."/>
            <person name="Isbrandt T."/>
            <person name="Kuo A."/>
            <person name="Sato A."/>
            <person name="Lyhne E.K."/>
            <person name="Kogle M.E."/>
            <person name="Wiebenga A."/>
            <person name="Kun R.S."/>
            <person name="Lubbers R.J."/>
            <person name="Makela M.R."/>
            <person name="Barry K."/>
            <person name="Chovatia M."/>
            <person name="Clum A."/>
            <person name="Daum C."/>
            <person name="Haridas S."/>
            <person name="He G."/>
            <person name="LaButti K."/>
            <person name="Lipzen A."/>
            <person name="Mondo S."/>
            <person name="Riley R."/>
            <person name="Salamov A."/>
            <person name="Simmons B.A."/>
            <person name="Magnuson J.K."/>
            <person name="Henrissat B."/>
            <person name="Mortensen U.H."/>
            <person name="Larsen T.O."/>
            <person name="Devries R.P."/>
            <person name="Grigoriev I.V."/>
            <person name="Machida M."/>
            <person name="Baker S.E."/>
            <person name="Andersen M.R."/>
        </authorList>
    </citation>
    <scope>NUCLEOTIDE SEQUENCE</scope>
    <source>
        <strain evidence="2">CBS 117612</strain>
    </source>
</reference>
<evidence type="ECO:0000313" key="2">
    <source>
        <dbReference type="EMBL" id="KAE8336989.1"/>
    </source>
</evidence>
<organism evidence="2">
    <name type="scientific">Aspergillus arachidicola</name>
    <dbReference type="NCBI Taxonomy" id="656916"/>
    <lineage>
        <taxon>Eukaryota</taxon>
        <taxon>Fungi</taxon>
        <taxon>Dikarya</taxon>
        <taxon>Ascomycota</taxon>
        <taxon>Pezizomycotina</taxon>
        <taxon>Eurotiomycetes</taxon>
        <taxon>Eurotiomycetidae</taxon>
        <taxon>Eurotiales</taxon>
        <taxon>Aspergillaceae</taxon>
        <taxon>Aspergillus</taxon>
        <taxon>Aspergillus subgen. Circumdati</taxon>
    </lineage>
</organism>
<proteinExistence type="predicted"/>
<keyword evidence="1" id="KW-0472">Membrane</keyword>
<protein>
    <submittedName>
        <fullName evidence="2">Uncharacterized protein</fullName>
    </submittedName>
</protein>
<dbReference type="Proteomes" id="UP000325558">
    <property type="component" value="Unassembled WGS sequence"/>
</dbReference>
<evidence type="ECO:0000256" key="1">
    <source>
        <dbReference type="SAM" id="Phobius"/>
    </source>
</evidence>
<keyword evidence="1" id="KW-0812">Transmembrane</keyword>
<dbReference type="EMBL" id="ML737187">
    <property type="protein sequence ID" value="KAE8336989.1"/>
    <property type="molecule type" value="Genomic_DNA"/>
</dbReference>
<accession>A0A5N6XXP6</accession>
<feature type="transmembrane region" description="Helical" evidence="1">
    <location>
        <begin position="41"/>
        <end position="63"/>
    </location>
</feature>
<gene>
    <name evidence="2" type="ORF">BDV24DRAFT_140956</name>
</gene>
<dbReference type="AlphaFoldDB" id="A0A5N6XXP6"/>